<dbReference type="SMART" id="SM00356">
    <property type="entry name" value="ZnF_C3H1"/>
    <property type="match status" value="2"/>
</dbReference>
<dbReference type="GO" id="GO:0008270">
    <property type="term" value="F:zinc ion binding"/>
    <property type="evidence" value="ECO:0007669"/>
    <property type="project" value="UniProtKB-KW"/>
</dbReference>
<keyword evidence="1 5" id="KW-0479">Metal-binding</keyword>
<feature type="region of interest" description="Disordered" evidence="6">
    <location>
        <begin position="297"/>
        <end position="345"/>
    </location>
</feature>
<accession>A0AAD6V1P6</accession>
<proteinExistence type="predicted"/>
<dbReference type="GO" id="GO:0101031">
    <property type="term" value="C:protein folding chaperone complex"/>
    <property type="evidence" value="ECO:0007669"/>
    <property type="project" value="TreeGrafter"/>
</dbReference>
<evidence type="ECO:0000256" key="5">
    <source>
        <dbReference type="PROSITE-ProRule" id="PRU00723"/>
    </source>
</evidence>
<evidence type="ECO:0000256" key="4">
    <source>
        <dbReference type="ARBA" id="ARBA00022833"/>
    </source>
</evidence>
<dbReference type="EMBL" id="JARJCW010000063">
    <property type="protein sequence ID" value="KAJ7200432.1"/>
    <property type="molecule type" value="Genomic_DNA"/>
</dbReference>
<evidence type="ECO:0000256" key="6">
    <source>
        <dbReference type="SAM" id="MobiDB-lite"/>
    </source>
</evidence>
<dbReference type="SMART" id="SM00028">
    <property type="entry name" value="TPR"/>
    <property type="match status" value="3"/>
</dbReference>
<gene>
    <name evidence="8" type="ORF">GGX14DRAFT_466793</name>
</gene>
<comment type="caution">
    <text evidence="8">The sequence shown here is derived from an EMBL/GenBank/DDBJ whole genome shotgun (WGS) entry which is preliminary data.</text>
</comment>
<feature type="compositionally biased region" description="Basic residues" evidence="6">
    <location>
        <begin position="319"/>
        <end position="333"/>
    </location>
</feature>
<feature type="domain" description="C3H1-type" evidence="7">
    <location>
        <begin position="244"/>
        <end position="271"/>
    </location>
</feature>
<evidence type="ECO:0000313" key="9">
    <source>
        <dbReference type="Proteomes" id="UP001219525"/>
    </source>
</evidence>
<dbReference type="InterPro" id="IPR019734">
    <property type="entry name" value="TPR_rpt"/>
</dbReference>
<sequence length="427" mass="46408">MSASSSPGDPDTADPVIVVLTPDTATLAESRERAVAERAAKRLAISTRKHQQAKDRQAFGVTLMKIKNYEGAATCFADACSLWHSNPVCHCDLATAYLHLGRFADAEISASTALALDPKLVEARYARGMARKGRELCHDAIIDFETVLKLDPENDAARGALRELRAGTPDGQTEAVADAAGDVDPAALPLIDADKLEVDSGSDTSDAQHTANDVPCLFYNHQGCARGSACAFSHAPDTKSVRDRLGKNVCLYHLLGLCKFDTKCIYSHERAFLDPTRGWWNDEAKVAEMVARVEAQRAEAKEKRERRQAQQADPEAKRGKGRGKGKKGKGRRKAEKEQAAFAAQEGQQRMLAAELEHRMALLASMGMPMGMAMVPPQEMMARQMQELEERMSATNLAFTDYAPPQRTDAVLAPATAPENGDDAGLPY</sequence>
<evidence type="ECO:0000256" key="2">
    <source>
        <dbReference type="ARBA" id="ARBA00022771"/>
    </source>
</evidence>
<dbReference type="PANTHER" id="PTHR46423">
    <property type="entry name" value="RNA POLYMERASE II-ASSOCIATED PROTEIN 3"/>
    <property type="match status" value="1"/>
</dbReference>
<dbReference type="SUPFAM" id="SSF90229">
    <property type="entry name" value="CCCH zinc finger"/>
    <property type="match status" value="1"/>
</dbReference>
<dbReference type="InterPro" id="IPR051966">
    <property type="entry name" value="RPAP3"/>
</dbReference>
<keyword evidence="4 5" id="KW-0862">Zinc</keyword>
<dbReference type="InterPro" id="IPR036855">
    <property type="entry name" value="Znf_CCCH_sf"/>
</dbReference>
<keyword evidence="2 5" id="KW-0863">Zinc-finger</keyword>
<dbReference type="SUPFAM" id="SSF48452">
    <property type="entry name" value="TPR-like"/>
    <property type="match status" value="1"/>
</dbReference>
<evidence type="ECO:0000259" key="7">
    <source>
        <dbReference type="PROSITE" id="PS50103"/>
    </source>
</evidence>
<feature type="zinc finger region" description="C3H1-type" evidence="5">
    <location>
        <begin position="210"/>
        <end position="237"/>
    </location>
</feature>
<feature type="domain" description="C3H1-type" evidence="7">
    <location>
        <begin position="210"/>
        <end position="237"/>
    </location>
</feature>
<dbReference type="Gene3D" id="1.25.40.10">
    <property type="entry name" value="Tetratricopeptide repeat domain"/>
    <property type="match status" value="1"/>
</dbReference>
<protein>
    <recommendedName>
        <fullName evidence="7">C3H1-type domain-containing protein</fullName>
    </recommendedName>
</protein>
<evidence type="ECO:0000256" key="3">
    <source>
        <dbReference type="ARBA" id="ARBA00022803"/>
    </source>
</evidence>
<feature type="compositionally biased region" description="Basic and acidic residues" evidence="6">
    <location>
        <begin position="297"/>
        <end position="318"/>
    </location>
</feature>
<dbReference type="InterPro" id="IPR011990">
    <property type="entry name" value="TPR-like_helical_dom_sf"/>
</dbReference>
<dbReference type="PANTHER" id="PTHR46423:SF1">
    <property type="entry name" value="RNA POLYMERASE II-ASSOCIATED PROTEIN 3"/>
    <property type="match status" value="1"/>
</dbReference>
<dbReference type="PROSITE" id="PS50103">
    <property type="entry name" value="ZF_C3H1"/>
    <property type="match status" value="2"/>
</dbReference>
<evidence type="ECO:0000256" key="1">
    <source>
        <dbReference type="ARBA" id="ARBA00022723"/>
    </source>
</evidence>
<dbReference type="Gene3D" id="3.30.1370.210">
    <property type="match status" value="1"/>
</dbReference>
<keyword evidence="3" id="KW-0802">TPR repeat</keyword>
<dbReference type="AlphaFoldDB" id="A0AAD6V1P6"/>
<feature type="zinc finger region" description="C3H1-type" evidence="5">
    <location>
        <begin position="244"/>
        <end position="271"/>
    </location>
</feature>
<dbReference type="InterPro" id="IPR000571">
    <property type="entry name" value="Znf_CCCH"/>
</dbReference>
<name>A0AAD6V1P6_9AGAR</name>
<dbReference type="Proteomes" id="UP001219525">
    <property type="component" value="Unassembled WGS sequence"/>
</dbReference>
<organism evidence="8 9">
    <name type="scientific">Mycena pura</name>
    <dbReference type="NCBI Taxonomy" id="153505"/>
    <lineage>
        <taxon>Eukaryota</taxon>
        <taxon>Fungi</taxon>
        <taxon>Dikarya</taxon>
        <taxon>Basidiomycota</taxon>
        <taxon>Agaricomycotina</taxon>
        <taxon>Agaricomycetes</taxon>
        <taxon>Agaricomycetidae</taxon>
        <taxon>Agaricales</taxon>
        <taxon>Marasmiineae</taxon>
        <taxon>Mycenaceae</taxon>
        <taxon>Mycena</taxon>
    </lineage>
</organism>
<evidence type="ECO:0000313" key="8">
    <source>
        <dbReference type="EMBL" id="KAJ7200432.1"/>
    </source>
</evidence>
<keyword evidence="9" id="KW-1185">Reference proteome</keyword>
<reference evidence="8" key="1">
    <citation type="submission" date="2023-03" db="EMBL/GenBank/DDBJ databases">
        <title>Massive genome expansion in bonnet fungi (Mycena s.s.) driven by repeated elements and novel gene families across ecological guilds.</title>
        <authorList>
            <consortium name="Lawrence Berkeley National Laboratory"/>
            <person name="Harder C.B."/>
            <person name="Miyauchi S."/>
            <person name="Viragh M."/>
            <person name="Kuo A."/>
            <person name="Thoen E."/>
            <person name="Andreopoulos B."/>
            <person name="Lu D."/>
            <person name="Skrede I."/>
            <person name="Drula E."/>
            <person name="Henrissat B."/>
            <person name="Morin E."/>
            <person name="Kohler A."/>
            <person name="Barry K."/>
            <person name="LaButti K."/>
            <person name="Morin E."/>
            <person name="Salamov A."/>
            <person name="Lipzen A."/>
            <person name="Mereny Z."/>
            <person name="Hegedus B."/>
            <person name="Baldrian P."/>
            <person name="Stursova M."/>
            <person name="Weitz H."/>
            <person name="Taylor A."/>
            <person name="Grigoriev I.V."/>
            <person name="Nagy L.G."/>
            <person name="Martin F."/>
            <person name="Kauserud H."/>
        </authorList>
    </citation>
    <scope>NUCLEOTIDE SEQUENCE</scope>
    <source>
        <strain evidence="8">9144</strain>
    </source>
</reference>